<dbReference type="InterPro" id="IPR031100">
    <property type="entry name" value="LOG_fam"/>
</dbReference>
<organism evidence="4 5">
    <name type="scientific">Hydrogenophaga pseudoflava</name>
    <name type="common">Pseudomonas carboxydoflava</name>
    <dbReference type="NCBI Taxonomy" id="47421"/>
    <lineage>
        <taxon>Bacteria</taxon>
        <taxon>Pseudomonadati</taxon>
        <taxon>Pseudomonadota</taxon>
        <taxon>Betaproteobacteria</taxon>
        <taxon>Burkholderiales</taxon>
        <taxon>Comamonadaceae</taxon>
        <taxon>Hydrogenophaga</taxon>
    </lineage>
</organism>
<evidence type="ECO:0000313" key="4">
    <source>
        <dbReference type="EMBL" id="QBM28842.1"/>
    </source>
</evidence>
<dbReference type="NCBIfam" id="TIGR00730">
    <property type="entry name" value="Rossman fold protein, TIGR00730 family"/>
    <property type="match status" value="1"/>
</dbReference>
<dbReference type="GO" id="GO:0009691">
    <property type="term" value="P:cytokinin biosynthetic process"/>
    <property type="evidence" value="ECO:0007669"/>
    <property type="project" value="UniProtKB-UniRule"/>
</dbReference>
<dbReference type="Pfam" id="PF03641">
    <property type="entry name" value="Lysine_decarbox"/>
    <property type="match status" value="1"/>
</dbReference>
<evidence type="ECO:0000256" key="2">
    <source>
        <dbReference type="ARBA" id="ARBA00006763"/>
    </source>
</evidence>
<dbReference type="PANTHER" id="PTHR31223">
    <property type="entry name" value="LOG FAMILY PROTEIN YJL055W"/>
    <property type="match status" value="1"/>
</dbReference>
<dbReference type="InterPro" id="IPR005269">
    <property type="entry name" value="LOG"/>
</dbReference>
<dbReference type="GO" id="GO:0008714">
    <property type="term" value="F:AMP nucleosidase activity"/>
    <property type="evidence" value="ECO:0007669"/>
    <property type="project" value="UniProtKB-EC"/>
</dbReference>
<dbReference type="RefSeq" id="WP_066151218.1">
    <property type="nucleotide sequence ID" value="NZ_CP037867.1"/>
</dbReference>
<proteinExistence type="inferred from homology"/>
<dbReference type="EC" id="3.2.2.n1" evidence="3"/>
<evidence type="ECO:0000256" key="3">
    <source>
        <dbReference type="RuleBase" id="RU363015"/>
    </source>
</evidence>
<comment type="catalytic activity">
    <reaction evidence="1">
        <text>AMP + H2O = D-ribose 5-phosphate + adenine</text>
        <dbReference type="Rhea" id="RHEA:20129"/>
        <dbReference type="ChEBI" id="CHEBI:15377"/>
        <dbReference type="ChEBI" id="CHEBI:16708"/>
        <dbReference type="ChEBI" id="CHEBI:78346"/>
        <dbReference type="ChEBI" id="CHEBI:456215"/>
        <dbReference type="EC" id="3.2.2.4"/>
    </reaction>
</comment>
<comment type="similarity">
    <text evidence="2 3">Belongs to the LOG family.</text>
</comment>
<sequence>MKSPAFSLCVYCGSRPGANPAYAQVARSVGEWIGRHGGQLVYGGGHNGLMGLLADATLAAGGRVVGIIPKALVEREWAHKGCSELHVVDTMHERKRMMAERADAFLALPGGIGTFEEFFEVWTWRQLGYHDKPVGLLNVDGYYDGLLGFMQTGVDQQFMGPWQMELIRVGSDWQQLLPELVQAGGITPADHLDRV</sequence>
<keyword evidence="3" id="KW-0378">Hydrolase</keyword>
<evidence type="ECO:0000256" key="1">
    <source>
        <dbReference type="ARBA" id="ARBA00000274"/>
    </source>
</evidence>
<dbReference type="KEGG" id="hpse:HPF_14165"/>
<keyword evidence="5" id="KW-1185">Reference proteome</keyword>
<dbReference type="GO" id="GO:0005829">
    <property type="term" value="C:cytosol"/>
    <property type="evidence" value="ECO:0007669"/>
    <property type="project" value="TreeGrafter"/>
</dbReference>
<dbReference type="Proteomes" id="UP000293912">
    <property type="component" value="Chromosome"/>
</dbReference>
<protein>
    <recommendedName>
        <fullName evidence="3">Cytokinin riboside 5'-monophosphate phosphoribohydrolase</fullName>
        <ecNumber evidence="3">3.2.2.n1</ecNumber>
    </recommendedName>
</protein>
<gene>
    <name evidence="4" type="primary">fas6</name>
    <name evidence="4" type="ORF">HPF_14165</name>
</gene>
<dbReference type="EMBL" id="CP037867">
    <property type="protein sequence ID" value="QBM28842.1"/>
    <property type="molecule type" value="Genomic_DNA"/>
</dbReference>
<accession>A0A4P6WXR1</accession>
<dbReference type="AlphaFoldDB" id="A0A4P6WXR1"/>
<dbReference type="PANTHER" id="PTHR31223:SF70">
    <property type="entry name" value="LOG FAMILY PROTEIN YJL055W"/>
    <property type="match status" value="1"/>
</dbReference>
<reference evidence="4 5" key="1">
    <citation type="submission" date="2019-03" db="EMBL/GenBank/DDBJ databases">
        <authorList>
            <person name="Sebastian G."/>
            <person name="Baumann P."/>
            <person name="Ruckert C."/>
            <person name="Kalinowski J."/>
            <person name="Nebel B."/>
            <person name="Takors R."/>
            <person name="Blombach B."/>
        </authorList>
    </citation>
    <scope>NUCLEOTIDE SEQUENCE [LARGE SCALE GENOMIC DNA]</scope>
    <source>
        <strain evidence="4 5">DSM 1084</strain>
    </source>
</reference>
<dbReference type="Gene3D" id="3.40.50.450">
    <property type="match status" value="1"/>
</dbReference>
<evidence type="ECO:0000313" key="5">
    <source>
        <dbReference type="Proteomes" id="UP000293912"/>
    </source>
</evidence>
<keyword evidence="3" id="KW-0203">Cytokinin biosynthesis</keyword>
<name>A0A4P6WXR1_HYDPS</name>
<dbReference type="SUPFAM" id="SSF102405">
    <property type="entry name" value="MCP/YpsA-like"/>
    <property type="match status" value="1"/>
</dbReference>